<evidence type="ECO:0000256" key="1">
    <source>
        <dbReference type="ARBA" id="ARBA00006738"/>
    </source>
</evidence>
<reference evidence="2" key="1">
    <citation type="submission" date="2020-01" db="EMBL/GenBank/DDBJ databases">
        <authorList>
            <person name="Yang Y."/>
            <person name="Kwon Y.M."/>
        </authorList>
    </citation>
    <scope>NUCLEOTIDE SEQUENCE</scope>
    <source>
        <strain evidence="2">PG104</strain>
    </source>
</reference>
<dbReference type="AlphaFoldDB" id="A0A8J8SJW7"/>
<dbReference type="PANTHER" id="PTHR34039">
    <property type="entry name" value="UPF0102 PROTEIN YRAN"/>
    <property type="match status" value="1"/>
</dbReference>
<dbReference type="InterPro" id="IPR011335">
    <property type="entry name" value="Restrct_endonuc-II-like"/>
</dbReference>
<name>A0A8J8SJW7_9RHOB</name>
<dbReference type="KEGG" id="fap:GR316_00220"/>
<dbReference type="Proteomes" id="UP000679284">
    <property type="component" value="Chromosome"/>
</dbReference>
<dbReference type="EMBL" id="CP047289">
    <property type="protein sequence ID" value="QUS34828.1"/>
    <property type="molecule type" value="Genomic_DNA"/>
</dbReference>
<organism evidence="2 3">
    <name type="scientific">Falsirhodobacter algicola</name>
    <dbReference type="NCBI Taxonomy" id="2692330"/>
    <lineage>
        <taxon>Bacteria</taxon>
        <taxon>Pseudomonadati</taxon>
        <taxon>Pseudomonadota</taxon>
        <taxon>Alphaproteobacteria</taxon>
        <taxon>Rhodobacterales</taxon>
        <taxon>Paracoccaceae</taxon>
        <taxon>Falsirhodobacter</taxon>
    </lineage>
</organism>
<evidence type="ECO:0000313" key="3">
    <source>
        <dbReference type="Proteomes" id="UP000679284"/>
    </source>
</evidence>
<comment type="similarity">
    <text evidence="1">Belongs to the UPF0102 family.</text>
</comment>
<dbReference type="SUPFAM" id="SSF52980">
    <property type="entry name" value="Restriction endonuclease-like"/>
    <property type="match status" value="1"/>
</dbReference>
<keyword evidence="3" id="KW-1185">Reference proteome</keyword>
<evidence type="ECO:0000313" key="2">
    <source>
        <dbReference type="EMBL" id="QUS34828.1"/>
    </source>
</evidence>
<dbReference type="Gene3D" id="3.40.1350.10">
    <property type="match status" value="1"/>
</dbReference>
<dbReference type="GO" id="GO:0003676">
    <property type="term" value="F:nucleic acid binding"/>
    <property type="evidence" value="ECO:0007669"/>
    <property type="project" value="InterPro"/>
</dbReference>
<proteinExistence type="inferred from homology"/>
<dbReference type="InterPro" id="IPR011856">
    <property type="entry name" value="tRNA_endonuc-like_dom_sf"/>
</dbReference>
<dbReference type="RefSeq" id="WP_211784078.1">
    <property type="nucleotide sequence ID" value="NZ_CP047289.1"/>
</dbReference>
<dbReference type="Pfam" id="PF02021">
    <property type="entry name" value="UPF0102"/>
    <property type="match status" value="1"/>
</dbReference>
<sequence>MSAVNHLSGLAAEDAVIRHYALPVAARRWRGPGGEIDLILREGAAVIFVEVKAGRRAARAPDARQIARIRASAAAWLGDEPLGQRTVCRFDVVLVEAGRVEIIANIL</sequence>
<protein>
    <submittedName>
        <fullName evidence="2">Uncharacterized protein</fullName>
    </submittedName>
</protein>
<dbReference type="PANTHER" id="PTHR34039:SF1">
    <property type="entry name" value="UPF0102 PROTEIN YRAN"/>
    <property type="match status" value="1"/>
</dbReference>
<dbReference type="InterPro" id="IPR003509">
    <property type="entry name" value="UPF0102_YraN-like"/>
</dbReference>
<accession>A0A8J8SJW7</accession>
<gene>
    <name evidence="2" type="ORF">GR316_00220</name>
</gene>